<evidence type="ECO:0000256" key="1">
    <source>
        <dbReference type="ARBA" id="ARBA00022723"/>
    </source>
</evidence>
<evidence type="ECO:0000313" key="6">
    <source>
        <dbReference type="Proteomes" id="UP001217776"/>
    </source>
</evidence>
<feature type="non-terminal residue" evidence="5">
    <location>
        <position position="1"/>
    </location>
</feature>
<evidence type="ECO:0000256" key="3">
    <source>
        <dbReference type="PROSITE-ProRule" id="PRU00433"/>
    </source>
</evidence>
<keyword evidence="1 3" id="KW-0479">Metal-binding</keyword>
<dbReference type="InterPro" id="IPR009056">
    <property type="entry name" value="Cyt_c-like_dom"/>
</dbReference>
<comment type="caution">
    <text evidence="5">The sequence shown here is derived from an EMBL/GenBank/DDBJ whole genome shotgun (WGS) entry which is preliminary data.</text>
</comment>
<dbReference type="GO" id="GO:0020037">
    <property type="term" value="F:heme binding"/>
    <property type="evidence" value="ECO:0007669"/>
    <property type="project" value="InterPro"/>
</dbReference>
<evidence type="ECO:0000313" key="5">
    <source>
        <dbReference type="EMBL" id="MDC2239141.1"/>
    </source>
</evidence>
<feature type="domain" description="Cytochrome c" evidence="4">
    <location>
        <begin position="46"/>
        <end position="224"/>
    </location>
</feature>
<organism evidence="5 6">
    <name type="scientific">Bacteroides thetaiotaomicron</name>
    <dbReference type="NCBI Taxonomy" id="818"/>
    <lineage>
        <taxon>Bacteria</taxon>
        <taxon>Pseudomonadati</taxon>
        <taxon>Bacteroidota</taxon>
        <taxon>Bacteroidia</taxon>
        <taxon>Bacteroidales</taxon>
        <taxon>Bacteroidaceae</taxon>
        <taxon>Bacteroides</taxon>
    </lineage>
</organism>
<dbReference type="EMBL" id="JAQNVG010000077">
    <property type="protein sequence ID" value="MDC2239141.1"/>
    <property type="molecule type" value="Genomic_DNA"/>
</dbReference>
<dbReference type="Proteomes" id="UP001217776">
    <property type="component" value="Unassembled WGS sequence"/>
</dbReference>
<dbReference type="InterPro" id="IPR036280">
    <property type="entry name" value="Multihaem_cyt_sf"/>
</dbReference>
<evidence type="ECO:0000259" key="4">
    <source>
        <dbReference type="PROSITE" id="PS51007"/>
    </source>
</evidence>
<dbReference type="InterPro" id="IPR040698">
    <property type="entry name" value="HZS_alpha_mid"/>
</dbReference>
<sequence>TMRSWSTLQPNEVQSCVGCHEHKNTVPVAGHRVSMAMDKGIKALAPEDEMGERNFSYLKEIQPIWDRNCISCHDGVKHPMSLKGELKVVDKQSKRKYTDSYLSLTHARPDGPDRAWRGDAHHPEVNWISALSQPTLLPPYFAGSNKSNLIKRLEEGHGGTKLTPQEIRKVSLWIDLLVPQIGDYREANNWSDHDREFYDRYDKKRKQARMEEQENIRQYIKSLQTKQQK</sequence>
<dbReference type="PROSITE" id="PS51007">
    <property type="entry name" value="CYTC"/>
    <property type="match status" value="1"/>
</dbReference>
<keyword evidence="2 3" id="KW-0408">Iron</keyword>
<evidence type="ECO:0000256" key="2">
    <source>
        <dbReference type="ARBA" id="ARBA00023004"/>
    </source>
</evidence>
<dbReference type="AlphaFoldDB" id="A0AAP3SM30"/>
<protein>
    <recommendedName>
        <fullName evidence="4">Cytochrome c domain-containing protein</fullName>
    </recommendedName>
</protein>
<dbReference type="GO" id="GO:0046872">
    <property type="term" value="F:metal ion binding"/>
    <property type="evidence" value="ECO:0007669"/>
    <property type="project" value="UniProtKB-KW"/>
</dbReference>
<keyword evidence="3" id="KW-0349">Heme</keyword>
<dbReference type="SUPFAM" id="SSF48695">
    <property type="entry name" value="Multiheme cytochromes"/>
    <property type="match status" value="1"/>
</dbReference>
<dbReference type="Pfam" id="PF18582">
    <property type="entry name" value="HZS_alpha"/>
    <property type="match status" value="1"/>
</dbReference>
<dbReference type="GO" id="GO:0009055">
    <property type="term" value="F:electron transfer activity"/>
    <property type="evidence" value="ECO:0007669"/>
    <property type="project" value="InterPro"/>
</dbReference>
<reference evidence="5" key="1">
    <citation type="submission" date="2022-10" db="EMBL/GenBank/DDBJ databases">
        <title>Human gut microbiome strain richness.</title>
        <authorList>
            <person name="Chen-Liaw A."/>
        </authorList>
    </citation>
    <scope>NUCLEOTIDE SEQUENCE</scope>
    <source>
        <strain evidence="5">1001283st1_A3_1001283B150304_161114</strain>
    </source>
</reference>
<gene>
    <name evidence="5" type="ORF">PO127_25685</name>
</gene>
<accession>A0AAP3SM30</accession>
<name>A0AAP3SM30_BACT4</name>
<proteinExistence type="predicted"/>